<feature type="non-terminal residue" evidence="2">
    <location>
        <position position="152"/>
    </location>
</feature>
<evidence type="ECO:0000313" key="2">
    <source>
        <dbReference type="EMBL" id="BAT17791.1"/>
    </source>
</evidence>
<reference evidence="3" key="1">
    <citation type="journal article" date="2005" name="Nature">
        <title>The map-based sequence of the rice genome.</title>
        <authorList>
            <consortium name="International rice genome sequencing project (IRGSP)"/>
            <person name="Matsumoto T."/>
            <person name="Wu J."/>
            <person name="Kanamori H."/>
            <person name="Katayose Y."/>
            <person name="Fujisawa M."/>
            <person name="Namiki N."/>
            <person name="Mizuno H."/>
            <person name="Yamamoto K."/>
            <person name="Antonio B.A."/>
            <person name="Baba T."/>
            <person name="Sakata K."/>
            <person name="Nagamura Y."/>
            <person name="Aoki H."/>
            <person name="Arikawa K."/>
            <person name="Arita K."/>
            <person name="Bito T."/>
            <person name="Chiden Y."/>
            <person name="Fujitsuka N."/>
            <person name="Fukunaka R."/>
            <person name="Hamada M."/>
            <person name="Harada C."/>
            <person name="Hayashi A."/>
            <person name="Hijishita S."/>
            <person name="Honda M."/>
            <person name="Hosokawa S."/>
            <person name="Ichikawa Y."/>
            <person name="Idonuma A."/>
            <person name="Iijima M."/>
            <person name="Ikeda M."/>
            <person name="Ikeno M."/>
            <person name="Ito K."/>
            <person name="Ito S."/>
            <person name="Ito T."/>
            <person name="Ito Y."/>
            <person name="Ito Y."/>
            <person name="Iwabuchi A."/>
            <person name="Kamiya K."/>
            <person name="Karasawa W."/>
            <person name="Kurita K."/>
            <person name="Katagiri S."/>
            <person name="Kikuta A."/>
            <person name="Kobayashi H."/>
            <person name="Kobayashi N."/>
            <person name="Machita K."/>
            <person name="Maehara T."/>
            <person name="Masukawa M."/>
            <person name="Mizubayashi T."/>
            <person name="Mukai Y."/>
            <person name="Nagasaki H."/>
            <person name="Nagata Y."/>
            <person name="Naito S."/>
            <person name="Nakashima M."/>
            <person name="Nakama Y."/>
            <person name="Nakamichi Y."/>
            <person name="Nakamura M."/>
            <person name="Meguro A."/>
            <person name="Negishi M."/>
            <person name="Ohta I."/>
            <person name="Ohta T."/>
            <person name="Okamoto M."/>
            <person name="Ono N."/>
            <person name="Saji S."/>
            <person name="Sakaguchi M."/>
            <person name="Sakai K."/>
            <person name="Shibata M."/>
            <person name="Shimokawa T."/>
            <person name="Song J."/>
            <person name="Takazaki Y."/>
            <person name="Terasawa K."/>
            <person name="Tsugane M."/>
            <person name="Tsuji K."/>
            <person name="Ueda S."/>
            <person name="Waki K."/>
            <person name="Yamagata H."/>
            <person name="Yamamoto M."/>
            <person name="Yamamoto S."/>
            <person name="Yamane H."/>
            <person name="Yoshiki S."/>
            <person name="Yoshihara R."/>
            <person name="Yukawa K."/>
            <person name="Zhong H."/>
            <person name="Yano M."/>
            <person name="Yuan Q."/>
            <person name="Ouyang S."/>
            <person name="Liu J."/>
            <person name="Jones K.M."/>
            <person name="Gansberger K."/>
            <person name="Moffat K."/>
            <person name="Hill J."/>
            <person name="Bera J."/>
            <person name="Fadrosh D."/>
            <person name="Jin S."/>
            <person name="Johri S."/>
            <person name="Kim M."/>
            <person name="Overton L."/>
            <person name="Reardon M."/>
            <person name="Tsitrin T."/>
            <person name="Vuong H."/>
            <person name="Weaver B."/>
            <person name="Ciecko A."/>
            <person name="Tallon L."/>
            <person name="Jackson J."/>
            <person name="Pai G."/>
            <person name="Aken S.V."/>
            <person name="Utterback T."/>
            <person name="Reidmuller S."/>
            <person name="Feldblyum T."/>
            <person name="Hsiao J."/>
            <person name="Zismann V."/>
            <person name="Iobst S."/>
            <person name="de Vazeille A.R."/>
            <person name="Buell C.R."/>
            <person name="Ying K."/>
            <person name="Li Y."/>
            <person name="Lu T."/>
            <person name="Huang Y."/>
            <person name="Zhao Q."/>
            <person name="Feng Q."/>
            <person name="Zhang L."/>
            <person name="Zhu J."/>
            <person name="Weng Q."/>
            <person name="Mu J."/>
            <person name="Lu Y."/>
            <person name="Fan D."/>
            <person name="Liu Y."/>
            <person name="Guan J."/>
            <person name="Zhang Y."/>
            <person name="Yu S."/>
            <person name="Liu X."/>
            <person name="Zhang Y."/>
            <person name="Hong G."/>
            <person name="Han B."/>
            <person name="Choisne N."/>
            <person name="Demange N."/>
            <person name="Orjeda G."/>
            <person name="Samain S."/>
            <person name="Cattolico L."/>
            <person name="Pelletier E."/>
            <person name="Couloux A."/>
            <person name="Segurens B."/>
            <person name="Wincker P."/>
            <person name="D'Hont A."/>
            <person name="Scarpelli C."/>
            <person name="Weissenbach J."/>
            <person name="Salanoubat M."/>
            <person name="Quetier F."/>
            <person name="Yu Y."/>
            <person name="Kim H.R."/>
            <person name="Rambo T."/>
            <person name="Currie J."/>
            <person name="Collura K."/>
            <person name="Luo M."/>
            <person name="Yang T."/>
            <person name="Ammiraju J.S.S."/>
            <person name="Engler F."/>
            <person name="Soderlund C."/>
            <person name="Wing R.A."/>
            <person name="Palmer L.E."/>
            <person name="de la Bastide M."/>
            <person name="Spiegel L."/>
            <person name="Nascimento L."/>
            <person name="Zutavern T."/>
            <person name="O'Shaughnessy A."/>
            <person name="Dike S."/>
            <person name="Dedhia N."/>
            <person name="Preston R."/>
            <person name="Balija V."/>
            <person name="McCombie W.R."/>
            <person name="Chow T."/>
            <person name="Chen H."/>
            <person name="Chung M."/>
            <person name="Chen C."/>
            <person name="Shaw J."/>
            <person name="Wu H."/>
            <person name="Hsiao K."/>
            <person name="Chao Y."/>
            <person name="Chu M."/>
            <person name="Cheng C."/>
            <person name="Hour A."/>
            <person name="Lee P."/>
            <person name="Lin S."/>
            <person name="Lin Y."/>
            <person name="Liou J."/>
            <person name="Liu S."/>
            <person name="Hsing Y."/>
            <person name="Raghuvanshi S."/>
            <person name="Mohanty A."/>
            <person name="Bharti A.K."/>
            <person name="Gaur A."/>
            <person name="Gupta V."/>
            <person name="Kumar D."/>
            <person name="Ravi V."/>
            <person name="Vij S."/>
            <person name="Kapur A."/>
            <person name="Khurana P."/>
            <person name="Khurana P."/>
            <person name="Khurana J.P."/>
            <person name="Tyagi A.K."/>
            <person name="Gaikwad K."/>
            <person name="Singh A."/>
            <person name="Dalal V."/>
            <person name="Srivastava S."/>
            <person name="Dixit A."/>
            <person name="Pal A.K."/>
            <person name="Ghazi I.A."/>
            <person name="Yadav M."/>
            <person name="Pandit A."/>
            <person name="Bhargava A."/>
            <person name="Sureshbabu K."/>
            <person name="Batra K."/>
            <person name="Sharma T.R."/>
            <person name="Mohapatra T."/>
            <person name="Singh N.K."/>
            <person name="Messing J."/>
            <person name="Nelson A.B."/>
            <person name="Fuks G."/>
            <person name="Kavchok S."/>
            <person name="Keizer G."/>
            <person name="Linton E."/>
            <person name="Llaca V."/>
            <person name="Song R."/>
            <person name="Tanyolac B."/>
            <person name="Young S."/>
            <person name="Ho-Il K."/>
            <person name="Hahn J.H."/>
            <person name="Sangsakoo G."/>
            <person name="Vanavichit A."/>
            <person name="de Mattos Luiz.A.T."/>
            <person name="Zimmer P.D."/>
            <person name="Malone G."/>
            <person name="Dellagostin O."/>
            <person name="de Oliveira A.C."/>
            <person name="Bevan M."/>
            <person name="Bancroft I."/>
            <person name="Minx P."/>
            <person name="Cordum H."/>
            <person name="Wilson R."/>
            <person name="Cheng Z."/>
            <person name="Jin W."/>
            <person name="Jiang J."/>
            <person name="Leong S.A."/>
            <person name="Iwama H."/>
            <person name="Gojobori T."/>
            <person name="Itoh T."/>
            <person name="Niimura Y."/>
            <person name="Fujii Y."/>
            <person name="Habara T."/>
            <person name="Sakai H."/>
            <person name="Sato Y."/>
            <person name="Wilson G."/>
            <person name="Kumar K."/>
            <person name="McCouch S."/>
            <person name="Juretic N."/>
            <person name="Hoen D."/>
            <person name="Wright S."/>
            <person name="Bruskiewich R."/>
            <person name="Bureau T."/>
            <person name="Miyao A."/>
            <person name="Hirochika H."/>
            <person name="Nishikawa T."/>
            <person name="Kadowaki K."/>
            <person name="Sugiura M."/>
            <person name="Burr B."/>
            <person name="Sasaki T."/>
        </authorList>
    </citation>
    <scope>NUCLEOTIDE SEQUENCE [LARGE SCALE GENOMIC DNA]</scope>
    <source>
        <strain evidence="3">cv. Nipponbare</strain>
    </source>
</reference>
<accession>A0A0P0YBV5</accession>
<evidence type="ECO:0000256" key="1">
    <source>
        <dbReference type="SAM" id="MobiDB-lite"/>
    </source>
</evidence>
<proteinExistence type="predicted"/>
<evidence type="ECO:0000313" key="3">
    <source>
        <dbReference type="Proteomes" id="UP000059680"/>
    </source>
</evidence>
<name>A0A0P0YBV5_ORYSJ</name>
<feature type="region of interest" description="Disordered" evidence="1">
    <location>
        <begin position="129"/>
        <end position="152"/>
    </location>
</feature>
<protein>
    <submittedName>
        <fullName evidence="2">Os12g0577766 protein</fullName>
    </submittedName>
</protein>
<dbReference type="FunCoup" id="A0A0P0YBV5">
    <property type="interactions" value="1"/>
</dbReference>
<dbReference type="EMBL" id="AP014968">
    <property type="protein sequence ID" value="BAT17791.1"/>
    <property type="molecule type" value="Genomic_DNA"/>
</dbReference>
<keyword evidence="3" id="KW-1185">Reference proteome</keyword>
<dbReference type="PaxDb" id="39947-A0A0P0YBV5"/>
<dbReference type="Proteomes" id="UP000059680">
    <property type="component" value="Chromosome 12"/>
</dbReference>
<feature type="compositionally biased region" description="Basic and acidic residues" evidence="1">
    <location>
        <begin position="138"/>
        <end position="152"/>
    </location>
</feature>
<organism evidence="2 3">
    <name type="scientific">Oryza sativa subsp. japonica</name>
    <name type="common">Rice</name>
    <dbReference type="NCBI Taxonomy" id="39947"/>
    <lineage>
        <taxon>Eukaryota</taxon>
        <taxon>Viridiplantae</taxon>
        <taxon>Streptophyta</taxon>
        <taxon>Embryophyta</taxon>
        <taxon>Tracheophyta</taxon>
        <taxon>Spermatophyta</taxon>
        <taxon>Magnoliopsida</taxon>
        <taxon>Liliopsida</taxon>
        <taxon>Poales</taxon>
        <taxon>Poaceae</taxon>
        <taxon>BOP clade</taxon>
        <taxon>Oryzoideae</taxon>
        <taxon>Oryzeae</taxon>
        <taxon>Oryzinae</taxon>
        <taxon>Oryza</taxon>
        <taxon>Oryza sativa</taxon>
    </lineage>
</organism>
<gene>
    <name evidence="2" type="ordered locus">Os12g0577766</name>
    <name evidence="2" type="ORF">OSNPB_120577766</name>
</gene>
<reference evidence="2 3" key="3">
    <citation type="journal article" date="2013" name="Rice">
        <title>Improvement of the Oryza sativa Nipponbare reference genome using next generation sequence and optical map data.</title>
        <authorList>
            <person name="Kawahara Y."/>
            <person name="de la Bastide M."/>
            <person name="Hamilton J.P."/>
            <person name="Kanamori H."/>
            <person name="McCombie W.R."/>
            <person name="Ouyang S."/>
            <person name="Schwartz D.C."/>
            <person name="Tanaka T."/>
            <person name="Wu J."/>
            <person name="Zhou S."/>
            <person name="Childs K.L."/>
            <person name="Davidson R.M."/>
            <person name="Lin H."/>
            <person name="Quesada-Ocampo L."/>
            <person name="Vaillancourt B."/>
            <person name="Sakai H."/>
            <person name="Lee S.S."/>
            <person name="Kim J."/>
            <person name="Numa H."/>
            <person name="Itoh T."/>
            <person name="Buell C.R."/>
            <person name="Matsumoto T."/>
        </authorList>
    </citation>
    <scope>NUCLEOTIDE SEQUENCE [LARGE SCALE GENOMIC DNA]</scope>
    <source>
        <strain evidence="3">cv. Nipponbare</strain>
    </source>
</reference>
<sequence length="152" mass="15693">MAVLEPQQQLPHVALDLHRPRVEGEGGVGGEAGEVVVGVVEDEVEVGGGAGGDEAVEGDDVGVAVEAAKDEDLARHEPHALRLAAVEPHLLQRHHPPRLHVPRPEHAAVLLACLVELLVVGGLEGDPAVDGLGGSGAEPRRPPGGDLLRLDV</sequence>
<dbReference type="AlphaFoldDB" id="A0A0P0YBV5"/>
<reference evidence="2 3" key="2">
    <citation type="journal article" date="2013" name="Plant Cell Physiol.">
        <title>Rice Annotation Project Database (RAP-DB): an integrative and interactive database for rice genomics.</title>
        <authorList>
            <person name="Sakai H."/>
            <person name="Lee S.S."/>
            <person name="Tanaka T."/>
            <person name="Numa H."/>
            <person name="Kim J."/>
            <person name="Kawahara Y."/>
            <person name="Wakimoto H."/>
            <person name="Yang C.C."/>
            <person name="Iwamoto M."/>
            <person name="Abe T."/>
            <person name="Yamada Y."/>
            <person name="Muto A."/>
            <person name="Inokuchi H."/>
            <person name="Ikemura T."/>
            <person name="Matsumoto T."/>
            <person name="Sasaki T."/>
            <person name="Itoh T."/>
        </authorList>
    </citation>
    <scope>NUCLEOTIDE SEQUENCE [LARGE SCALE GENOMIC DNA]</scope>
    <source>
        <strain evidence="3">cv. Nipponbare</strain>
    </source>
</reference>
<dbReference type="InParanoid" id="A0A0P0YBV5"/>